<keyword evidence="3" id="KW-1003">Cell membrane</keyword>
<feature type="transmembrane region" description="Helical" evidence="9">
    <location>
        <begin position="34"/>
        <end position="55"/>
    </location>
</feature>
<comment type="subcellular location">
    <subcellularLocation>
        <location evidence="1">Cell membrane</location>
        <topology evidence="1">Multi-pass membrane protein</topology>
    </subcellularLocation>
</comment>
<feature type="transmembrane region" description="Helical" evidence="9">
    <location>
        <begin position="427"/>
        <end position="446"/>
    </location>
</feature>
<name>A0ABX6IFT3_9ACTN</name>
<feature type="transmembrane region" description="Helical" evidence="9">
    <location>
        <begin position="396"/>
        <end position="420"/>
    </location>
</feature>
<evidence type="ECO:0000256" key="3">
    <source>
        <dbReference type="ARBA" id="ARBA00022475"/>
    </source>
</evidence>
<dbReference type="RefSeq" id="WP_213247049.1">
    <property type="nucleotide sequence ID" value="NZ_CP045806.1"/>
</dbReference>
<organism evidence="11 12">
    <name type="scientific">Gordonia pseudamarae</name>
    <dbReference type="NCBI Taxonomy" id="2831662"/>
    <lineage>
        <taxon>Bacteria</taxon>
        <taxon>Bacillati</taxon>
        <taxon>Actinomycetota</taxon>
        <taxon>Actinomycetes</taxon>
        <taxon>Mycobacteriales</taxon>
        <taxon>Gordoniaceae</taxon>
        <taxon>Gordonia</taxon>
    </lineage>
</organism>
<dbReference type="Pfam" id="PF00005">
    <property type="entry name" value="ABC_tran"/>
    <property type="match status" value="1"/>
</dbReference>
<feature type="transmembrane region" description="Helical" evidence="9">
    <location>
        <begin position="532"/>
        <end position="551"/>
    </location>
</feature>
<feature type="transmembrane region" description="Helical" evidence="9">
    <location>
        <begin position="158"/>
        <end position="177"/>
    </location>
</feature>
<feature type="transmembrane region" description="Helical" evidence="9">
    <location>
        <begin position="481"/>
        <end position="501"/>
    </location>
</feature>
<dbReference type="Proteomes" id="UP001059836">
    <property type="component" value="Chromosome"/>
</dbReference>
<dbReference type="Pfam" id="PF02653">
    <property type="entry name" value="BPD_transp_2"/>
    <property type="match status" value="2"/>
</dbReference>
<keyword evidence="7 9" id="KW-1133">Transmembrane helix</keyword>
<evidence type="ECO:0000256" key="5">
    <source>
        <dbReference type="ARBA" id="ARBA00022741"/>
    </source>
</evidence>
<evidence type="ECO:0000313" key="12">
    <source>
        <dbReference type="Proteomes" id="UP001059836"/>
    </source>
</evidence>
<evidence type="ECO:0000259" key="10">
    <source>
        <dbReference type="PROSITE" id="PS50893"/>
    </source>
</evidence>
<dbReference type="InterPro" id="IPR043428">
    <property type="entry name" value="LivM-like"/>
</dbReference>
<evidence type="ECO:0000256" key="8">
    <source>
        <dbReference type="ARBA" id="ARBA00023136"/>
    </source>
</evidence>
<evidence type="ECO:0000313" key="11">
    <source>
        <dbReference type="EMBL" id="QHN34206.1"/>
    </source>
</evidence>
<gene>
    <name evidence="11" type="ORF">GII31_04120</name>
</gene>
<feature type="transmembrane region" description="Helical" evidence="9">
    <location>
        <begin position="284"/>
        <end position="304"/>
    </location>
</feature>
<dbReference type="GO" id="GO:0005524">
    <property type="term" value="F:ATP binding"/>
    <property type="evidence" value="ECO:0007669"/>
    <property type="project" value="UniProtKB-KW"/>
</dbReference>
<dbReference type="PROSITE" id="PS50893">
    <property type="entry name" value="ABC_TRANSPORTER_2"/>
    <property type="match status" value="1"/>
</dbReference>
<dbReference type="InterPro" id="IPR001851">
    <property type="entry name" value="ABC_transp_permease"/>
</dbReference>
<feature type="transmembrane region" description="Helical" evidence="9">
    <location>
        <begin position="350"/>
        <end position="376"/>
    </location>
</feature>
<dbReference type="InterPro" id="IPR027417">
    <property type="entry name" value="P-loop_NTPase"/>
</dbReference>
<dbReference type="Pfam" id="PF12399">
    <property type="entry name" value="BCA_ABC_TP_C"/>
    <property type="match status" value="1"/>
</dbReference>
<dbReference type="PANTHER" id="PTHR45772">
    <property type="entry name" value="CONSERVED COMPONENT OF ABC TRANSPORTER FOR NATURAL AMINO ACIDS-RELATED"/>
    <property type="match status" value="1"/>
</dbReference>
<dbReference type="Gene3D" id="3.40.50.300">
    <property type="entry name" value="P-loop containing nucleotide triphosphate hydrolases"/>
    <property type="match status" value="1"/>
</dbReference>
<reference evidence="11" key="1">
    <citation type="journal article" date="2021" name="Nat. Microbiol.">
        <title>Cocultivation of an ultrasmall environmental parasitic bacterium with lytic ability against bacteria associated with wastewater foams.</title>
        <authorList>
            <person name="Batinovic S."/>
            <person name="Rose J.J.A."/>
            <person name="Ratcliffe J."/>
            <person name="Seviour R.J."/>
            <person name="Petrovski S."/>
        </authorList>
    </citation>
    <scope>NUCLEOTIDE SEQUENCE</scope>
    <source>
        <strain evidence="11">CON9</strain>
    </source>
</reference>
<feature type="transmembrane region" description="Helical" evidence="9">
    <location>
        <begin position="612"/>
        <end position="634"/>
    </location>
</feature>
<dbReference type="InterPro" id="IPR032823">
    <property type="entry name" value="BCA_ABC_TP_C"/>
</dbReference>
<dbReference type="PROSITE" id="PS00211">
    <property type="entry name" value="ABC_TRANSPORTER_1"/>
    <property type="match status" value="1"/>
</dbReference>
<feature type="transmembrane region" description="Helical" evidence="9">
    <location>
        <begin position="583"/>
        <end position="600"/>
    </location>
</feature>
<evidence type="ECO:0000256" key="4">
    <source>
        <dbReference type="ARBA" id="ARBA00022692"/>
    </source>
</evidence>
<keyword evidence="5" id="KW-0547">Nucleotide-binding</keyword>
<keyword evidence="12" id="KW-1185">Reference proteome</keyword>
<feature type="transmembrane region" description="Helical" evidence="9">
    <location>
        <begin position="75"/>
        <end position="100"/>
    </location>
</feature>
<keyword evidence="6 11" id="KW-0067">ATP-binding</keyword>
<dbReference type="CDD" id="cd03219">
    <property type="entry name" value="ABC_Mj1267_LivG_branched"/>
    <property type="match status" value="1"/>
</dbReference>
<protein>
    <submittedName>
        <fullName evidence="11">ATP-binding cassette domain-containing protein</fullName>
    </submittedName>
</protein>
<dbReference type="InterPro" id="IPR051120">
    <property type="entry name" value="ABC_AA/LPS_Transport"/>
</dbReference>
<dbReference type="InterPro" id="IPR017871">
    <property type="entry name" value="ABC_transporter-like_CS"/>
</dbReference>
<keyword evidence="8 9" id="KW-0472">Membrane</keyword>
<feature type="transmembrane region" description="Helical" evidence="9">
    <location>
        <begin position="112"/>
        <end position="131"/>
    </location>
</feature>
<dbReference type="CDD" id="cd06581">
    <property type="entry name" value="TM_PBP1_LivM_like"/>
    <property type="match status" value="1"/>
</dbReference>
<feature type="domain" description="ABC transporter" evidence="10">
    <location>
        <begin position="687"/>
        <end position="922"/>
    </location>
</feature>
<dbReference type="SMART" id="SM00382">
    <property type="entry name" value="AAA"/>
    <property type="match status" value="1"/>
</dbReference>
<keyword evidence="2" id="KW-0813">Transport</keyword>
<proteinExistence type="predicted"/>
<keyword evidence="4 9" id="KW-0812">Transmembrane</keyword>
<feature type="transmembrane region" description="Helical" evidence="9">
    <location>
        <begin position="209"/>
        <end position="230"/>
    </location>
</feature>
<evidence type="ECO:0000256" key="2">
    <source>
        <dbReference type="ARBA" id="ARBA00022448"/>
    </source>
</evidence>
<evidence type="ECO:0000256" key="7">
    <source>
        <dbReference type="ARBA" id="ARBA00022989"/>
    </source>
</evidence>
<sequence>MTQDVQFLLLGLGNGAVYAALALALVMTYRSSGVVNFATGAIALYIAYTFAFLRQGELLIPIPGLPKTIDLGGEIALVPAMLLALVIAAALGAFLYFALFRLLRNAPATAKAVASIALMLAVQSLLAARVGTNPVSVEAILPTGVVEFGDLRIPQDRLWFAGIIIVLTLALIAAFRLTRFGLATRAAAETETGALVTGLSPERIAYANWALSTMIAGLSGILIAPIVPLIPVSYTLFIVPALAAALVGNFSAIGPAVSAGLAIGMLQSEMTHLQSTIDWLPQSGMAELIPLLMILGFLVLRGKPLPTRGTLVQSTLGAAPRPKNLLITGTVWTLIALIAMLVTEGSYRGAIIMTFTLAIIALSQVVVTGFAGQISLAQLTLGGVGAFMLSRFTVDIGIPFPIAPILAALVATVVGVVVGLPALRIRGLPVAVVTLGLAVFLEAFWFRNNEYNGGIDGAHIKDPSLFGIDLGIGAGENYPRIAFGIACLAILVIVAVGVAKLRTSRLGASMLAVRANERSAAASGINVSRIKLTAFAIGAFIAGLGGSMMAYQQTMAVPEAFTAVGGIGVFAICYLAGVTCVSGAMLAGVMGAGGIMFVVLDRVANVGEYYSVALGILLVVTIVAQPEGIMADILHRIDQLRERLGSRNADETVDDGLHASLTPDDITGAPELLADTTIDRSAGKVVLAAEGIGVRYGGVTALEDVSFEVAEGEIIGLIGPNGAGKTTFIDAISGFANAEGSVALAGESLDGKHPHQRSRAGLGRTFQGIDLYEDLSVRENVMVGTTASLGRGADNPPLDDEQMARLFEVLHLDTVTDRPVRELSQGQRQLVSVARALAGRPRVVLLDEPAAGLDSTESAWLGLRLKAIRDAGTTIIMVDHDMDLVLDVCDRIVVLDLGKRIAIGTPAEVRNNPDVTRAYLGSAHSGQEVPA</sequence>
<dbReference type="EMBL" id="CP045809">
    <property type="protein sequence ID" value="QHN34206.1"/>
    <property type="molecule type" value="Genomic_DNA"/>
</dbReference>
<evidence type="ECO:0000256" key="9">
    <source>
        <dbReference type="SAM" id="Phobius"/>
    </source>
</evidence>
<evidence type="ECO:0000256" key="6">
    <source>
        <dbReference type="ARBA" id="ARBA00022840"/>
    </source>
</evidence>
<accession>A0ABX6IFT3</accession>
<dbReference type="InterPro" id="IPR003593">
    <property type="entry name" value="AAA+_ATPase"/>
</dbReference>
<feature type="transmembrane region" description="Helical" evidence="9">
    <location>
        <begin position="6"/>
        <end position="27"/>
    </location>
</feature>
<dbReference type="InterPro" id="IPR003439">
    <property type="entry name" value="ABC_transporter-like_ATP-bd"/>
</dbReference>
<evidence type="ECO:0000256" key="1">
    <source>
        <dbReference type="ARBA" id="ARBA00004651"/>
    </source>
</evidence>
<feature type="transmembrane region" description="Helical" evidence="9">
    <location>
        <begin position="324"/>
        <end position="343"/>
    </location>
</feature>
<feature type="transmembrane region" description="Helical" evidence="9">
    <location>
        <begin position="236"/>
        <end position="263"/>
    </location>
</feature>
<dbReference type="SUPFAM" id="SSF52540">
    <property type="entry name" value="P-loop containing nucleoside triphosphate hydrolases"/>
    <property type="match status" value="1"/>
</dbReference>
<dbReference type="CDD" id="cd06582">
    <property type="entry name" value="TM_PBP1_LivH_like"/>
    <property type="match status" value="1"/>
</dbReference>